<sequence>MARTSIQKVLRRSAQTIPPDTRRVLRRKGGAVLRRMPTPVAQEIRDLFGVKWGQQKNTRAAGRATDALGLATAEKQRPRPAASPTVTGRGAAAVGPDPKASERLERALGLADVSRGATGQRSIGGILAPDVRGRLEEAGHRVVPFVPGTSTALAQRVESVVVDLEGFRGVWAGALDATGVSLYRELDAALKAASERGVTCWLLVRGPRAHRIGALALMQAPHVLPLRAGEDREPMHFTEDPGDAPYGLADVLSASEEAYRG</sequence>
<protein>
    <submittedName>
        <fullName evidence="2">Uncharacterized protein</fullName>
    </submittedName>
</protein>
<gene>
    <name evidence="2" type="ORF">HDA30_000532</name>
</gene>
<reference evidence="2 3" key="1">
    <citation type="submission" date="2020-08" db="EMBL/GenBank/DDBJ databases">
        <title>Sequencing the genomes of 1000 actinobacteria strains.</title>
        <authorList>
            <person name="Klenk H.-P."/>
        </authorList>
    </citation>
    <scope>NUCLEOTIDE SEQUENCE [LARGE SCALE GENOMIC DNA]</scope>
    <source>
        <strain evidence="2 3">DSM 23974</strain>
    </source>
</reference>
<dbReference type="Proteomes" id="UP000540191">
    <property type="component" value="Unassembled WGS sequence"/>
</dbReference>
<name>A0A7W7GMU1_9MICC</name>
<evidence type="ECO:0000313" key="3">
    <source>
        <dbReference type="Proteomes" id="UP000540191"/>
    </source>
</evidence>
<organism evidence="2 3">
    <name type="scientific">Micrococcus cohnii</name>
    <dbReference type="NCBI Taxonomy" id="993416"/>
    <lineage>
        <taxon>Bacteria</taxon>
        <taxon>Bacillati</taxon>
        <taxon>Actinomycetota</taxon>
        <taxon>Actinomycetes</taxon>
        <taxon>Micrococcales</taxon>
        <taxon>Micrococcaceae</taxon>
        <taxon>Micrococcus</taxon>
    </lineage>
</organism>
<feature type="region of interest" description="Disordered" evidence="1">
    <location>
        <begin position="73"/>
        <end position="100"/>
    </location>
</feature>
<proteinExistence type="predicted"/>
<dbReference type="AlphaFoldDB" id="A0A7W7GMU1"/>
<keyword evidence="3" id="KW-1185">Reference proteome</keyword>
<comment type="caution">
    <text evidence="2">The sequence shown here is derived from an EMBL/GenBank/DDBJ whole genome shotgun (WGS) entry which is preliminary data.</text>
</comment>
<dbReference type="EMBL" id="JACHNA010000001">
    <property type="protein sequence ID" value="MBB4735024.1"/>
    <property type="molecule type" value="Genomic_DNA"/>
</dbReference>
<evidence type="ECO:0000256" key="1">
    <source>
        <dbReference type="SAM" id="MobiDB-lite"/>
    </source>
</evidence>
<accession>A0A7W7GMU1</accession>
<evidence type="ECO:0000313" key="2">
    <source>
        <dbReference type="EMBL" id="MBB4735024.1"/>
    </source>
</evidence>
<dbReference type="RefSeq" id="WP_184241040.1">
    <property type="nucleotide sequence ID" value="NZ_JACHNA010000001.1"/>
</dbReference>